<evidence type="ECO:0000313" key="1">
    <source>
        <dbReference type="EMBL" id="SJZ48517.1"/>
    </source>
</evidence>
<dbReference type="InterPro" id="IPR024213">
    <property type="entry name" value="DUF3822"/>
</dbReference>
<evidence type="ECO:0008006" key="3">
    <source>
        <dbReference type="Google" id="ProtNLM"/>
    </source>
</evidence>
<dbReference type="Proteomes" id="UP000190065">
    <property type="component" value="Unassembled WGS sequence"/>
</dbReference>
<proteinExistence type="predicted"/>
<protein>
    <recommendedName>
        <fullName evidence="3">DUF3822 domain-containing protein</fullName>
    </recommendedName>
</protein>
<dbReference type="Pfam" id="PF12864">
    <property type="entry name" value="DUF3822"/>
    <property type="match status" value="1"/>
</dbReference>
<reference evidence="1 2" key="1">
    <citation type="submission" date="2017-02" db="EMBL/GenBank/DDBJ databases">
        <authorList>
            <person name="Peterson S.W."/>
        </authorList>
    </citation>
    <scope>NUCLEOTIDE SEQUENCE [LARGE SCALE GENOMIC DNA]</scope>
    <source>
        <strain evidence="1 2">ATCC 43324</strain>
    </source>
</reference>
<evidence type="ECO:0000313" key="2">
    <source>
        <dbReference type="Proteomes" id="UP000190065"/>
    </source>
</evidence>
<dbReference type="STRING" id="28136.SAMN02745202_00276"/>
<sequence length="270" mass="31112">MNENAPIHKIATVTLRIARNSMAFATPNETAIGGISYEPYVVKSGMSMAANLREAFLESPLLQGDFQRAQVLLDSPVLLTPLEEFNAQDAAPLFHYTFLGYENDELFNTVLPAQKAVAIYPMNKDLKLVLTDHFRDLRIMPLMQPVWSHAHKRSFVGMRKKLFAYFRGKQMDAFCFTQNRFRFANSFEISNESDAVYFLLHIWKTLGYHAQNDEMHLMSNLNNQMHLTKELKEYLKNVFVINPSAEFNRSPITQIKGIPFDMMTLYINGR</sequence>
<organism evidence="1 2">
    <name type="scientific">Segatella oulorum</name>
    <dbReference type="NCBI Taxonomy" id="28136"/>
    <lineage>
        <taxon>Bacteria</taxon>
        <taxon>Pseudomonadati</taxon>
        <taxon>Bacteroidota</taxon>
        <taxon>Bacteroidia</taxon>
        <taxon>Bacteroidales</taxon>
        <taxon>Prevotellaceae</taxon>
        <taxon>Segatella</taxon>
    </lineage>
</organism>
<dbReference type="AlphaFoldDB" id="A0A1T4L1U6"/>
<gene>
    <name evidence="1" type="ORF">SAMN02745202_00276</name>
</gene>
<dbReference type="Gene3D" id="3.30.420.250">
    <property type="match status" value="1"/>
</dbReference>
<dbReference type="Gene3D" id="3.30.420.260">
    <property type="match status" value="1"/>
</dbReference>
<dbReference type="EMBL" id="FUXK01000002">
    <property type="protein sequence ID" value="SJZ48517.1"/>
    <property type="molecule type" value="Genomic_DNA"/>
</dbReference>
<dbReference type="eggNOG" id="ENOG502ZZ44">
    <property type="taxonomic scope" value="Bacteria"/>
</dbReference>
<accession>A0A1T4L1U6</accession>
<name>A0A1T4L1U6_9BACT</name>
<dbReference type="CDD" id="cd24013">
    <property type="entry name" value="ASKHA_ATPase_BT3980-like"/>
    <property type="match status" value="1"/>
</dbReference>
<dbReference type="RefSeq" id="WP_025070283.1">
    <property type="nucleotide sequence ID" value="NZ_FUXK01000002.1"/>
</dbReference>